<dbReference type="WBParaSite" id="MBELARI_LOCUS10981">
    <property type="protein sequence ID" value="MBELARI_LOCUS10981"/>
    <property type="gene ID" value="MBELARI_LOCUS10981"/>
</dbReference>
<organism evidence="2 3">
    <name type="scientific">Mesorhabditis belari</name>
    <dbReference type="NCBI Taxonomy" id="2138241"/>
    <lineage>
        <taxon>Eukaryota</taxon>
        <taxon>Metazoa</taxon>
        <taxon>Ecdysozoa</taxon>
        <taxon>Nematoda</taxon>
        <taxon>Chromadorea</taxon>
        <taxon>Rhabditida</taxon>
        <taxon>Rhabditina</taxon>
        <taxon>Rhabditomorpha</taxon>
        <taxon>Rhabditoidea</taxon>
        <taxon>Rhabditidae</taxon>
        <taxon>Mesorhabditinae</taxon>
        <taxon>Mesorhabditis</taxon>
    </lineage>
</organism>
<keyword evidence="2" id="KW-1185">Reference proteome</keyword>
<evidence type="ECO:0000313" key="2">
    <source>
        <dbReference type="Proteomes" id="UP000887575"/>
    </source>
</evidence>
<sequence>MTSETLEATRLFQHFAKIEMSEEIEKLKEEIKLMNEDRMNLETLLEDELPDYSEKNELHVKKDIFKLEHKLRKLRKKYPRMFVGENMIDVEEEEEEEEEKGCCSSSDNVPCEWQCVRVTCQTLNASGEMR</sequence>
<dbReference type="AlphaFoldDB" id="A0AAF3EAN1"/>
<proteinExistence type="predicted"/>
<protein>
    <submittedName>
        <fullName evidence="3">Uncharacterized protein</fullName>
    </submittedName>
</protein>
<accession>A0AAF3EAN1</accession>
<reference evidence="3" key="1">
    <citation type="submission" date="2024-02" db="UniProtKB">
        <authorList>
            <consortium name="WormBaseParasite"/>
        </authorList>
    </citation>
    <scope>IDENTIFICATION</scope>
</reference>
<name>A0AAF3EAN1_9BILA</name>
<keyword evidence="1" id="KW-0175">Coiled coil</keyword>
<feature type="coiled-coil region" evidence="1">
    <location>
        <begin position="17"/>
        <end position="44"/>
    </location>
</feature>
<dbReference type="Proteomes" id="UP000887575">
    <property type="component" value="Unassembled WGS sequence"/>
</dbReference>
<evidence type="ECO:0000313" key="3">
    <source>
        <dbReference type="WBParaSite" id="MBELARI_LOCUS10981"/>
    </source>
</evidence>
<evidence type="ECO:0000256" key="1">
    <source>
        <dbReference type="SAM" id="Coils"/>
    </source>
</evidence>